<accession>A0A1S4BHE4</accession>
<evidence type="ECO:0000313" key="1">
    <source>
        <dbReference type="RefSeq" id="XP_016488276.1"/>
    </source>
</evidence>
<dbReference type="AlphaFoldDB" id="A0A1S4BHE4"/>
<dbReference type="PANTHER" id="PTHR11439:SF483">
    <property type="entry name" value="PEPTIDE SYNTHASE GLIP-LIKE, PUTATIVE (AFU_ORTHOLOGUE AFUA_3G12920)-RELATED"/>
    <property type="match status" value="1"/>
</dbReference>
<dbReference type="InterPro" id="IPR043502">
    <property type="entry name" value="DNA/RNA_pol_sf"/>
</dbReference>
<reference evidence="1" key="1">
    <citation type="submission" date="2025-08" db="UniProtKB">
        <authorList>
            <consortium name="RefSeq"/>
        </authorList>
    </citation>
    <scope>IDENTIFICATION</scope>
</reference>
<dbReference type="KEGG" id="nta:107808279"/>
<dbReference type="OMA" id="NTSAISM"/>
<dbReference type="PaxDb" id="4097-A0A1S4BHE4"/>
<proteinExistence type="predicted"/>
<sequence length="287" mass="32141">MGELTFFLGLQIQQSEEGTFICQTKYTKELIQKFGMSNAKSIGIPISPSTNLDKDEQGTPVDETKYRGMIGSLLYLTASRPDIMFNVYKCARFQSAPKESHLTAVKRIIQYLIGTVSHGLWYPRSNSFKLESFSDVDLAGDKEDRKSTSGTCQLLGKALISWNSKKQASVALSTTEAEYIAIGQCCAQLIWMSHQLGNYELLFKPIQIFCDNSSAICLSKNHVHHSRAKHIDIKNHFIRDHVLKGDIEISFVGTSAQLADIFTKPLLEERFCTLRNLLGIICTSNNS</sequence>
<dbReference type="SUPFAM" id="SSF56672">
    <property type="entry name" value="DNA/RNA polymerases"/>
    <property type="match status" value="1"/>
</dbReference>
<dbReference type="CDD" id="cd09272">
    <property type="entry name" value="RNase_HI_RT_Ty1"/>
    <property type="match status" value="1"/>
</dbReference>
<dbReference type="STRING" id="4097.A0A1S4BHE4"/>
<dbReference type="OrthoDB" id="418237at2759"/>
<dbReference type="RefSeq" id="XP_016488276.1">
    <property type="nucleotide sequence ID" value="XM_016632790.1"/>
</dbReference>
<name>A0A1S4BHE4_TOBAC</name>
<organism evidence="1">
    <name type="scientific">Nicotiana tabacum</name>
    <name type="common">Common tobacco</name>
    <dbReference type="NCBI Taxonomy" id="4097"/>
    <lineage>
        <taxon>Eukaryota</taxon>
        <taxon>Viridiplantae</taxon>
        <taxon>Streptophyta</taxon>
        <taxon>Embryophyta</taxon>
        <taxon>Tracheophyta</taxon>
        <taxon>Spermatophyta</taxon>
        <taxon>Magnoliopsida</taxon>
        <taxon>eudicotyledons</taxon>
        <taxon>Gunneridae</taxon>
        <taxon>Pentapetalae</taxon>
        <taxon>asterids</taxon>
        <taxon>lamiids</taxon>
        <taxon>Solanales</taxon>
        <taxon>Solanaceae</taxon>
        <taxon>Nicotianoideae</taxon>
        <taxon>Nicotianeae</taxon>
        <taxon>Nicotiana</taxon>
    </lineage>
</organism>
<dbReference type="PANTHER" id="PTHR11439">
    <property type="entry name" value="GAG-POL-RELATED RETROTRANSPOSON"/>
    <property type="match status" value="1"/>
</dbReference>
<protein>
    <submittedName>
        <fullName evidence="1">Uncharacterized mitochondrial protein AtMg00810-like</fullName>
    </submittedName>
</protein>
<gene>
    <name evidence="1" type="primary">LOC107808279</name>
</gene>